<dbReference type="AlphaFoldDB" id="A0A2T5J7V9"/>
<protein>
    <submittedName>
        <fullName evidence="1">Bacteriocin resistance YdeI/OmpD-like protein</fullName>
    </submittedName>
</protein>
<dbReference type="InterPro" id="IPR015018">
    <property type="entry name" value="DUF1905"/>
</dbReference>
<comment type="caution">
    <text evidence="1">The sequence shown here is derived from an EMBL/GenBank/DDBJ whole genome shotgun (WGS) entry which is preliminary data.</text>
</comment>
<reference evidence="1 2" key="1">
    <citation type="submission" date="2018-04" db="EMBL/GenBank/DDBJ databases">
        <title>Genomic Encyclopedia of Archaeal and Bacterial Type Strains, Phase II (KMG-II): from individual species to whole genera.</title>
        <authorList>
            <person name="Goeker M."/>
        </authorList>
    </citation>
    <scope>NUCLEOTIDE SEQUENCE [LARGE SCALE GENOMIC DNA]</scope>
    <source>
        <strain evidence="1 2">DSM 26809</strain>
    </source>
</reference>
<dbReference type="RefSeq" id="WP_107830138.1">
    <property type="nucleotide sequence ID" value="NZ_CP160205.1"/>
</dbReference>
<dbReference type="OrthoDB" id="680797at2"/>
<dbReference type="Proteomes" id="UP000244168">
    <property type="component" value="Unassembled WGS sequence"/>
</dbReference>
<proteinExistence type="predicted"/>
<dbReference type="InterPro" id="IPR037079">
    <property type="entry name" value="AF2212/PG0164-like_sf"/>
</dbReference>
<dbReference type="Gene3D" id="2.40.30.100">
    <property type="entry name" value="AF2212/PG0164-like"/>
    <property type="match status" value="1"/>
</dbReference>
<dbReference type="Pfam" id="PF13376">
    <property type="entry name" value="OmdA"/>
    <property type="match status" value="1"/>
</dbReference>
<sequence>MIDYQTTILQFDEKGEKTGWSYIEIPADLAQQLKPGNKKSFRVKGWLDSYPIKAIALIPMGEGNFIMAINAGMRKAIHKNAGAMLQVKLEVDPDTQVEIPADMQECFEYEPEALQYFNSLPEGHRRYFITWINSAKTEPTRTTRIANAITAMVNHWTYPEMMRAMKKQRE</sequence>
<dbReference type="SUPFAM" id="SSF141694">
    <property type="entry name" value="AF2212/PG0164-like"/>
    <property type="match status" value="1"/>
</dbReference>
<organism evidence="1 2">
    <name type="scientific">Mucilaginibacter yixingensis</name>
    <dbReference type="NCBI Taxonomy" id="1295612"/>
    <lineage>
        <taxon>Bacteria</taxon>
        <taxon>Pseudomonadati</taxon>
        <taxon>Bacteroidota</taxon>
        <taxon>Sphingobacteriia</taxon>
        <taxon>Sphingobacteriales</taxon>
        <taxon>Sphingobacteriaceae</taxon>
        <taxon>Mucilaginibacter</taxon>
    </lineage>
</organism>
<evidence type="ECO:0000313" key="2">
    <source>
        <dbReference type="Proteomes" id="UP000244168"/>
    </source>
</evidence>
<dbReference type="Pfam" id="PF08922">
    <property type="entry name" value="DUF1905"/>
    <property type="match status" value="1"/>
</dbReference>
<keyword evidence="2" id="KW-1185">Reference proteome</keyword>
<accession>A0A2T5J7V9</accession>
<evidence type="ECO:0000313" key="1">
    <source>
        <dbReference type="EMBL" id="PTQ95166.1"/>
    </source>
</evidence>
<gene>
    <name evidence="1" type="ORF">C8P68_106381</name>
</gene>
<dbReference type="EMBL" id="QAOQ01000006">
    <property type="protein sequence ID" value="PTQ95166.1"/>
    <property type="molecule type" value="Genomic_DNA"/>
</dbReference>
<name>A0A2T5J7V9_9SPHI</name>